<proteinExistence type="predicted"/>
<organism evidence="1">
    <name type="scientific">marine metagenome</name>
    <dbReference type="NCBI Taxonomy" id="408172"/>
    <lineage>
        <taxon>unclassified sequences</taxon>
        <taxon>metagenomes</taxon>
        <taxon>ecological metagenomes</taxon>
    </lineage>
</organism>
<accession>A0A382J5U8</accession>
<name>A0A382J5U8_9ZZZZ</name>
<evidence type="ECO:0000313" key="1">
    <source>
        <dbReference type="EMBL" id="SVC07410.1"/>
    </source>
</evidence>
<feature type="non-terminal residue" evidence="1">
    <location>
        <position position="322"/>
    </location>
</feature>
<dbReference type="AlphaFoldDB" id="A0A382J5U8"/>
<evidence type="ECO:0008006" key="2">
    <source>
        <dbReference type="Google" id="ProtNLM"/>
    </source>
</evidence>
<protein>
    <recommendedName>
        <fullName evidence="2">Winged helix-turn-helix domain-containing protein</fullName>
    </recommendedName>
</protein>
<dbReference type="InterPro" id="IPR009351">
    <property type="entry name" value="AlkZ-like"/>
</dbReference>
<dbReference type="EMBL" id="UINC01072046">
    <property type="protein sequence ID" value="SVC07410.1"/>
    <property type="molecule type" value="Genomic_DNA"/>
</dbReference>
<sequence length="322" mass="36952">MLPPHRPLPELYTQRIRPMHTSLDVAPMYRCRNPVARHSTWSNTSPWPKTPTHKTKQTLPLTTARRLSIRTQGLDNHTPVSSGKEGTTQVVERLGYVQIDTIAVIERAHDHILWNHHPGFTSDMLGELLAIDRRVFEYWAHAAAYVPMADYRYYLPRMATAHNWRRESLFRKENKKLVKEVYERIRHEGAMASADFDYQDAKRGTWWDWKPAKRALEVLFNTGELMVSARRGFQRVYDLPERVVPGHVNTQAATHDEAACHFARRALSTLGLASLPQIRKLYANHGARKALDDLLEAGEAVAVQIENQEAPYYALTATLNNT</sequence>
<reference evidence="1" key="1">
    <citation type="submission" date="2018-05" db="EMBL/GenBank/DDBJ databases">
        <authorList>
            <person name="Lanie J.A."/>
            <person name="Ng W.-L."/>
            <person name="Kazmierczak K.M."/>
            <person name="Andrzejewski T.M."/>
            <person name="Davidsen T.M."/>
            <person name="Wayne K.J."/>
            <person name="Tettelin H."/>
            <person name="Glass J.I."/>
            <person name="Rusch D."/>
            <person name="Podicherti R."/>
            <person name="Tsui H.-C.T."/>
            <person name="Winkler M.E."/>
        </authorList>
    </citation>
    <scope>NUCLEOTIDE SEQUENCE</scope>
</reference>
<gene>
    <name evidence="1" type="ORF">METZ01_LOCUS260264</name>
</gene>
<dbReference type="Pfam" id="PF06224">
    <property type="entry name" value="AlkZ-like"/>
    <property type="match status" value="1"/>
</dbReference>
<dbReference type="PANTHER" id="PTHR30528:SF0">
    <property type="entry name" value="CYTOPLASMIC PROTEIN"/>
    <property type="match status" value="1"/>
</dbReference>
<dbReference type="PANTHER" id="PTHR30528">
    <property type="entry name" value="CYTOPLASMIC PROTEIN"/>
    <property type="match status" value="1"/>
</dbReference>